<name>A0A8S1M877_PARPR</name>
<accession>A0A8S1M877</accession>
<proteinExistence type="predicted"/>
<dbReference type="AlphaFoldDB" id="A0A8S1M877"/>
<reference evidence="1" key="1">
    <citation type="submission" date="2021-01" db="EMBL/GenBank/DDBJ databases">
        <authorList>
            <consortium name="Genoscope - CEA"/>
            <person name="William W."/>
        </authorList>
    </citation>
    <scope>NUCLEOTIDE SEQUENCE</scope>
</reference>
<protein>
    <submittedName>
        <fullName evidence="1">Uncharacterized protein</fullName>
    </submittedName>
</protein>
<comment type="caution">
    <text evidence="1">The sequence shown here is derived from an EMBL/GenBank/DDBJ whole genome shotgun (WGS) entry which is preliminary data.</text>
</comment>
<dbReference type="Proteomes" id="UP000688137">
    <property type="component" value="Unassembled WGS sequence"/>
</dbReference>
<dbReference type="OMA" id="TRWIQIT"/>
<evidence type="ECO:0000313" key="1">
    <source>
        <dbReference type="EMBL" id="CAD8076470.1"/>
    </source>
</evidence>
<keyword evidence="2" id="KW-1185">Reference proteome</keyword>
<organism evidence="1 2">
    <name type="scientific">Paramecium primaurelia</name>
    <dbReference type="NCBI Taxonomy" id="5886"/>
    <lineage>
        <taxon>Eukaryota</taxon>
        <taxon>Sar</taxon>
        <taxon>Alveolata</taxon>
        <taxon>Ciliophora</taxon>
        <taxon>Intramacronucleata</taxon>
        <taxon>Oligohymenophorea</taxon>
        <taxon>Peniculida</taxon>
        <taxon>Parameciidae</taxon>
        <taxon>Paramecium</taxon>
    </lineage>
</organism>
<sequence>MNLTPTSQAIFQSFFIQKTKLQSSNYVQNKSSQPNKLGCSKTKQLYERPCSTIIQQIGSVDYSQTRLDRTRKISLNESQLTVRGIRRPSKILENSEYNQQVPQLSQYQQRRTRWMQGSEKQSSPFKQINSPEQEKEIKNIKRIKLQLLIKDNKYPNFKLNLMKKKLLNQSRVDEYFNDMLFHQQKNNPELSDQIRIIITRQEQTLEPLDSSRIEKIRNQH</sequence>
<evidence type="ECO:0000313" key="2">
    <source>
        <dbReference type="Proteomes" id="UP000688137"/>
    </source>
</evidence>
<dbReference type="EMBL" id="CAJJDM010000057">
    <property type="protein sequence ID" value="CAD8076470.1"/>
    <property type="molecule type" value="Genomic_DNA"/>
</dbReference>
<gene>
    <name evidence="1" type="ORF">PPRIM_AZ9-3.1.T0560145</name>
</gene>